<dbReference type="SUPFAM" id="SSF109604">
    <property type="entry name" value="HD-domain/PDEase-like"/>
    <property type="match status" value="1"/>
</dbReference>
<reference evidence="2 3" key="1">
    <citation type="submission" date="2019-09" db="EMBL/GenBank/DDBJ databases">
        <title>Genome sequence and assembly of Taibaiella sp.</title>
        <authorList>
            <person name="Chhetri G."/>
        </authorList>
    </citation>
    <scope>NUCLEOTIDE SEQUENCE [LARGE SCALE GENOMIC DNA]</scope>
    <source>
        <strain evidence="2 3">KVB11</strain>
    </source>
</reference>
<gene>
    <name evidence="2" type="ORF">F0919_07840</name>
</gene>
<dbReference type="AlphaFoldDB" id="A0A5M6CHP9"/>
<organism evidence="2 3">
    <name type="scientific">Taibaiella lutea</name>
    <dbReference type="NCBI Taxonomy" id="2608001"/>
    <lineage>
        <taxon>Bacteria</taxon>
        <taxon>Pseudomonadati</taxon>
        <taxon>Bacteroidota</taxon>
        <taxon>Chitinophagia</taxon>
        <taxon>Chitinophagales</taxon>
        <taxon>Chitinophagaceae</taxon>
        <taxon>Taibaiella</taxon>
    </lineage>
</organism>
<dbReference type="InterPro" id="IPR006674">
    <property type="entry name" value="HD_domain"/>
</dbReference>
<dbReference type="RefSeq" id="WP_150032203.1">
    <property type="nucleotide sequence ID" value="NZ_VWSH01000002.1"/>
</dbReference>
<dbReference type="CDD" id="cd00077">
    <property type="entry name" value="HDc"/>
    <property type="match status" value="1"/>
</dbReference>
<keyword evidence="3" id="KW-1185">Reference proteome</keyword>
<sequence length="198" mass="22615">MDNEQVRVLLADVEQTVSIMFEQYAPDYLIYHNIDHTRGVVAHAKEIAANYDLSLEEFFTLVAAAWFHDTGQIFSAPQRHEEESIKIANLYFSGQKSIPVNLITAIDHCILATRMPQRPHTLIEEILCDADLYHLGTASFFAVDKAVKEEAMLRGLDVSNWEQGTLKLMQSHHFHTAYCQDKLNAGKQNNLLMLLKRQ</sequence>
<dbReference type="SMART" id="SM00471">
    <property type="entry name" value="HDc"/>
    <property type="match status" value="1"/>
</dbReference>
<evidence type="ECO:0000313" key="3">
    <source>
        <dbReference type="Proteomes" id="UP000323632"/>
    </source>
</evidence>
<evidence type="ECO:0000313" key="2">
    <source>
        <dbReference type="EMBL" id="KAA5534523.1"/>
    </source>
</evidence>
<evidence type="ECO:0000259" key="1">
    <source>
        <dbReference type="SMART" id="SM00471"/>
    </source>
</evidence>
<dbReference type="EMBL" id="VWSH01000002">
    <property type="protein sequence ID" value="KAA5534523.1"/>
    <property type="molecule type" value="Genomic_DNA"/>
</dbReference>
<proteinExistence type="predicted"/>
<protein>
    <submittedName>
        <fullName evidence="2">HD domain-containing protein</fullName>
    </submittedName>
</protein>
<name>A0A5M6CHP9_9BACT</name>
<dbReference type="Proteomes" id="UP000323632">
    <property type="component" value="Unassembled WGS sequence"/>
</dbReference>
<feature type="domain" description="HD/PDEase" evidence="1">
    <location>
        <begin position="29"/>
        <end position="145"/>
    </location>
</feature>
<dbReference type="Pfam" id="PF01966">
    <property type="entry name" value="HD"/>
    <property type="match status" value="1"/>
</dbReference>
<dbReference type="Gene3D" id="1.10.3210.10">
    <property type="entry name" value="Hypothetical protein af1432"/>
    <property type="match status" value="1"/>
</dbReference>
<accession>A0A5M6CHP9</accession>
<dbReference type="InterPro" id="IPR003607">
    <property type="entry name" value="HD/PDEase_dom"/>
</dbReference>
<comment type="caution">
    <text evidence="2">The sequence shown here is derived from an EMBL/GenBank/DDBJ whole genome shotgun (WGS) entry which is preliminary data.</text>
</comment>